<evidence type="ECO:0000313" key="8">
    <source>
        <dbReference type="EMBL" id="TPX41650.1"/>
    </source>
</evidence>
<evidence type="ECO:0000256" key="2">
    <source>
        <dbReference type="ARBA" id="ARBA00009549"/>
    </source>
</evidence>
<dbReference type="GO" id="GO:0005881">
    <property type="term" value="C:cytoplasmic microtubule"/>
    <property type="evidence" value="ECO:0007669"/>
    <property type="project" value="TreeGrafter"/>
</dbReference>
<dbReference type="GO" id="GO:0090307">
    <property type="term" value="P:mitotic spindle assembly"/>
    <property type="evidence" value="ECO:0007669"/>
    <property type="project" value="TreeGrafter"/>
</dbReference>
<evidence type="ECO:0000313" key="10">
    <source>
        <dbReference type="Proteomes" id="UP000317494"/>
    </source>
</evidence>
<feature type="compositionally biased region" description="Low complexity" evidence="6">
    <location>
        <begin position="597"/>
        <end position="617"/>
    </location>
</feature>
<dbReference type="STRING" id="286115.A0A507DIK3"/>
<gene>
    <name evidence="8" type="ORF">SeLEV6574_g05980</name>
    <name evidence="9" type="ORF">SeMB42_g01889</name>
</gene>
<evidence type="ECO:0000256" key="5">
    <source>
        <dbReference type="ARBA" id="ARBA00022776"/>
    </source>
</evidence>
<evidence type="ECO:0000313" key="11">
    <source>
        <dbReference type="Proteomes" id="UP000320475"/>
    </source>
</evidence>
<dbReference type="Proteomes" id="UP000317494">
    <property type="component" value="Unassembled WGS sequence"/>
</dbReference>
<dbReference type="InterPro" id="IPR034085">
    <property type="entry name" value="TOG"/>
</dbReference>
<evidence type="ECO:0000256" key="6">
    <source>
        <dbReference type="SAM" id="MobiDB-lite"/>
    </source>
</evidence>
<dbReference type="EMBL" id="QEAN01000053">
    <property type="protein sequence ID" value="TPX51529.1"/>
    <property type="molecule type" value="Genomic_DNA"/>
</dbReference>
<keyword evidence="10" id="KW-1185">Reference proteome</keyword>
<feature type="region of interest" description="Disordered" evidence="6">
    <location>
        <begin position="258"/>
        <end position="292"/>
    </location>
</feature>
<dbReference type="GO" id="GO:0005876">
    <property type="term" value="C:spindle microtubule"/>
    <property type="evidence" value="ECO:0007669"/>
    <property type="project" value="TreeGrafter"/>
</dbReference>
<feature type="domain" description="TOG" evidence="7">
    <location>
        <begin position="298"/>
        <end position="544"/>
    </location>
</feature>
<dbReference type="PANTHER" id="PTHR21567">
    <property type="entry name" value="CLASP"/>
    <property type="match status" value="1"/>
</dbReference>
<comment type="caution">
    <text evidence="9">The sequence shown here is derived from an EMBL/GenBank/DDBJ whole genome shotgun (WGS) entry which is preliminary data.</text>
</comment>
<dbReference type="GO" id="GO:0072686">
    <property type="term" value="C:mitotic spindle"/>
    <property type="evidence" value="ECO:0007669"/>
    <property type="project" value="TreeGrafter"/>
</dbReference>
<dbReference type="SMART" id="SM01349">
    <property type="entry name" value="TOG"/>
    <property type="match status" value="2"/>
</dbReference>
<reference evidence="10 11" key="1">
    <citation type="journal article" date="2019" name="Sci. Rep.">
        <title>Comparative genomics of chytrid fungi reveal insights into the obligate biotrophic and pathogenic lifestyle of Synchytrium endobioticum.</title>
        <authorList>
            <person name="van de Vossenberg B.T.L.H."/>
            <person name="Warris S."/>
            <person name="Nguyen H.D.T."/>
            <person name="van Gent-Pelzer M.P.E."/>
            <person name="Joly D.L."/>
            <person name="van de Geest H.C."/>
            <person name="Bonants P.J.M."/>
            <person name="Smith D.S."/>
            <person name="Levesque C.A."/>
            <person name="van der Lee T.A.J."/>
        </authorList>
    </citation>
    <scope>NUCLEOTIDE SEQUENCE [LARGE SCALE GENOMIC DNA]</scope>
    <source>
        <strain evidence="8 11">LEV6574</strain>
        <strain evidence="9 10">MB42</strain>
    </source>
</reference>
<evidence type="ECO:0000256" key="1">
    <source>
        <dbReference type="ARBA" id="ARBA00004186"/>
    </source>
</evidence>
<dbReference type="GO" id="GO:0008017">
    <property type="term" value="F:microtubule binding"/>
    <property type="evidence" value="ECO:0007669"/>
    <property type="project" value="TreeGrafter"/>
</dbReference>
<feature type="compositionally biased region" description="Polar residues" evidence="6">
    <location>
        <begin position="572"/>
        <end position="596"/>
    </location>
</feature>
<organism evidence="9 10">
    <name type="scientific">Synchytrium endobioticum</name>
    <dbReference type="NCBI Taxonomy" id="286115"/>
    <lineage>
        <taxon>Eukaryota</taxon>
        <taxon>Fungi</taxon>
        <taxon>Fungi incertae sedis</taxon>
        <taxon>Chytridiomycota</taxon>
        <taxon>Chytridiomycota incertae sedis</taxon>
        <taxon>Chytridiomycetes</taxon>
        <taxon>Synchytriales</taxon>
        <taxon>Synchytriaceae</taxon>
        <taxon>Synchytrium</taxon>
    </lineage>
</organism>
<name>A0A507DIK3_9FUNG</name>
<feature type="region of interest" description="Disordered" evidence="6">
    <location>
        <begin position="1026"/>
        <end position="1066"/>
    </location>
</feature>
<dbReference type="Pfam" id="PF12348">
    <property type="entry name" value="CLASP_N"/>
    <property type="match status" value="2"/>
</dbReference>
<dbReference type="InterPro" id="IPR024395">
    <property type="entry name" value="CLASP_N_dom"/>
</dbReference>
<dbReference type="EMBL" id="QEAM01000309">
    <property type="protein sequence ID" value="TPX41650.1"/>
    <property type="molecule type" value="Genomic_DNA"/>
</dbReference>
<dbReference type="OrthoDB" id="46159at2759"/>
<keyword evidence="3" id="KW-0132">Cell division</keyword>
<dbReference type="Gene3D" id="1.25.10.10">
    <property type="entry name" value="Leucine-rich Repeat Variant"/>
    <property type="match status" value="3"/>
</dbReference>
<dbReference type="Proteomes" id="UP000320475">
    <property type="component" value="Unassembled WGS sequence"/>
</dbReference>
<feature type="domain" description="TOG" evidence="7">
    <location>
        <begin position="3"/>
        <end position="229"/>
    </location>
</feature>
<dbReference type="VEuPathDB" id="FungiDB:SeMB42_g01889"/>
<keyword evidence="5" id="KW-0498">Mitosis</keyword>
<feature type="compositionally biased region" description="Low complexity" evidence="6">
    <location>
        <begin position="1027"/>
        <end position="1038"/>
    </location>
</feature>
<protein>
    <recommendedName>
        <fullName evidence="7">TOG domain-containing protein</fullName>
    </recommendedName>
</protein>
<feature type="region of interest" description="Disordered" evidence="6">
    <location>
        <begin position="558"/>
        <end position="617"/>
    </location>
</feature>
<dbReference type="PANTHER" id="PTHR21567:SF9">
    <property type="entry name" value="CLIP-ASSOCIATING PROTEIN"/>
    <property type="match status" value="1"/>
</dbReference>
<dbReference type="InterPro" id="IPR016024">
    <property type="entry name" value="ARM-type_fold"/>
</dbReference>
<evidence type="ECO:0000313" key="9">
    <source>
        <dbReference type="EMBL" id="TPX51529.1"/>
    </source>
</evidence>
<proteinExistence type="inferred from homology"/>
<evidence type="ECO:0000256" key="3">
    <source>
        <dbReference type="ARBA" id="ARBA00022618"/>
    </source>
</evidence>
<evidence type="ECO:0000259" key="7">
    <source>
        <dbReference type="SMART" id="SM01349"/>
    </source>
</evidence>
<comment type="subcellular location">
    <subcellularLocation>
        <location evidence="1">Cytoplasm</location>
        <location evidence="1">Cytoskeleton</location>
        <location evidence="1">Spindle</location>
    </subcellularLocation>
</comment>
<comment type="similarity">
    <text evidence="2">Belongs to the CLASP family.</text>
</comment>
<evidence type="ECO:0000256" key="4">
    <source>
        <dbReference type="ARBA" id="ARBA00022701"/>
    </source>
</evidence>
<keyword evidence="4" id="KW-0493">Microtubule</keyword>
<dbReference type="GO" id="GO:0005815">
    <property type="term" value="C:microtubule organizing center"/>
    <property type="evidence" value="ECO:0007669"/>
    <property type="project" value="TreeGrafter"/>
</dbReference>
<sequence>MTSPVEGFLLAATGNNLDKKIDTIEILERALQSCNAVIEPHQVEPLAEHLSRALKSPQAKLSQTALAAISLVLRNLPSPSPLKAVVPILLPTMTDRLSDAKERVREMATLGLVDMYRLAWNLATNMGTGSTDSLVGYLERIVKTDGFNHKAPRAREQSITWLQQCISSISDFPTKSFVSTLVRLLEDSNEGVRAASKDAIISIYNSTSSKSLQQEFRKEFAKKSLRPPILDSLLSHLVDIAGASYDLMATESKIKKPSSIPVPHTASATLGAETPMKGGMKSAPSGGGTAAATPDPIRVLSARDLDLEISNIASIFKQKETEENWEDRDVALQKVRGLCRGGMADVDGCSVSVKGLLESLVKSSQSLRTALVMSSCICISDLATHLGTQLDHIAEPLVSALIKNTAAAKKLVATAASQSLNTVLKRTTYSYRNLSHVVTALGDKNAAVRGFAALATKALLEESVKTESSRITFERSGGLELVEKSLRKGLGDASAPVREGCRDIVLLLQQFWPDKIENLIETLDPSTKKALARSKSALPARNAGQQHTYPGVSMSIQTSANSSIPAPPIGRSPTSPSQKYSRLDYSISTPAPNRTMSAPLTKSSPTSTTTPSTSLKSKALVENDAVNRFMARLTSSDASERLTAVDEAITCITAKPPSFPSPKMTLLSVGNALISSISDSDAKVSTRACHSRALDVLVNSGIATLENLVSICIPLASGSVGPSSYLDHVARVYPADVTLSALVAMLSLTMSNNTKPTKKGSVLSLAGEQDSKLEVFKRAGAVGADNYKQDEVTSYFSDAANARVWLTKLIPILNATRQDCEGARELLTTIWSVNKMAFERCLSTFDEDIQTYIHELVPESTPSSEIGEEDKQQMITDDDDEVVFKESMEYRPSETCNGNGVYSDGLVKTPTPPQIPGHEMKSVTKLRKENGSVKKLSAGDQSAVETPPHNQLSAGVQNFMDSHTHSNGAPYNLLDERLDWSCGSGDDEDDVDDSMPFGSDSGVMDETVPDDFADISMSRNSVIMPYSSSRPSMSQESSIPATVLPRSTEPTATQSNGTINQSPFIEPRVNSEPTAALEAPMDLPPIQLEGPPSANRDRSSTACNRKTTAAGLVGSQTLASLLMNGRKPNASDRLFIGATPTPARPKSSEYKDLLPGLLNQIRTGDADRACVRRLVRMTRGGSNPDMLDQSSTPGGSCCSSIQDDLWDHWGSDIVDTVLNGIMKATYVTGKEKKESIENLLVLLDEILKNKPLSIAGREKKVLDVLITCRADGSGEISGGAETALRSFAYNVKPLACLEACLSYLDGVELDKSMSTISSSSGLFQPGSASSAFHALILILSSLKDDLSESWMSRLVDIGVNGLNSVQPEIRKCAVVALVELEKHIGESDLWRRLDGRLRPDQTKILTLYADKTRTVAPPQ</sequence>
<feature type="compositionally biased region" description="Polar residues" evidence="6">
    <location>
        <begin position="1048"/>
        <end position="1063"/>
    </location>
</feature>
<dbReference type="GO" id="GO:0051301">
    <property type="term" value="P:cell division"/>
    <property type="evidence" value="ECO:0007669"/>
    <property type="project" value="UniProtKB-KW"/>
</dbReference>
<dbReference type="InterPro" id="IPR011989">
    <property type="entry name" value="ARM-like"/>
</dbReference>
<dbReference type="SUPFAM" id="SSF48371">
    <property type="entry name" value="ARM repeat"/>
    <property type="match status" value="2"/>
</dbReference>
<accession>A0A507DIK3</accession>
<keyword evidence="5" id="KW-0131">Cell cycle</keyword>